<dbReference type="AlphaFoldDB" id="Q1JXM7"/>
<evidence type="ECO:0000259" key="1">
    <source>
        <dbReference type="Pfam" id="PF09699"/>
    </source>
</evidence>
<evidence type="ECO:0000313" key="3">
    <source>
        <dbReference type="Proteomes" id="UP000005695"/>
    </source>
</evidence>
<dbReference type="OrthoDB" id="9771829at2"/>
<name>Q1JXM7_DESA6</name>
<dbReference type="EMBL" id="AAEW02000015">
    <property type="protein sequence ID" value="EAT14935.1"/>
    <property type="molecule type" value="Genomic_DNA"/>
</dbReference>
<dbReference type="InterPro" id="IPR036280">
    <property type="entry name" value="Multihaem_cyt_sf"/>
</dbReference>
<dbReference type="Proteomes" id="UP000005695">
    <property type="component" value="Unassembled WGS sequence"/>
</dbReference>
<protein>
    <recommendedName>
        <fullName evidence="1">Doubled CXXCH motif domain-containing protein</fullName>
    </recommendedName>
</protein>
<gene>
    <name evidence="2" type="ORF">Dace_0713</name>
</gene>
<dbReference type="InterPro" id="IPR010177">
    <property type="entry name" value="Paired_CXXCH_1"/>
</dbReference>
<proteinExistence type="predicted"/>
<dbReference type="SUPFAM" id="SSF48695">
    <property type="entry name" value="Multiheme cytochromes"/>
    <property type="match status" value="2"/>
</dbReference>
<organism evidence="2 3">
    <name type="scientific">Desulfuromonas acetoxidans (strain DSM 684 / 11070)</name>
    <dbReference type="NCBI Taxonomy" id="281689"/>
    <lineage>
        <taxon>Bacteria</taxon>
        <taxon>Pseudomonadati</taxon>
        <taxon>Thermodesulfobacteriota</taxon>
        <taxon>Desulfuromonadia</taxon>
        <taxon>Desulfuromonadales</taxon>
        <taxon>Desulfuromonadaceae</taxon>
        <taxon>Desulfuromonas</taxon>
    </lineage>
</organism>
<sequence length="361" mass="38668">MFLTSRRVIIVVFVSVVVLLVLAPDVQAAVTGACSNCHTMHNSQDGSVLDATVNDTLLVSSCIGCHSSSGSETIVNFGPTRIPIVFNTTGYPTKPLAGGNFYDVAAAGGNIDSHGHNVYGISNQDSDLDHAPLDLWGGGCTNSCHASLAMPKSSMTDTQIDGCKICHQKYKHHGTDIAEGSMETEESGWYRFLGGHDARYGGGIVMLTSYVAGIEDADWEQDPTLGHNRYQGAVTNHNDNVLLQTTHSISAFCTGCHAQAHMNTEDAASGVWLRHPTMIRLPTTGEFADYNPETDYDASVPVGWLDPTTPTRSDAVVTCLSCHLVHGSQYPDMLRWDYSAMTAGGGDNETGCFKCHSSKDS</sequence>
<dbReference type="RefSeq" id="WP_006001755.1">
    <property type="nucleotide sequence ID" value="NZ_AAEW02000015.1"/>
</dbReference>
<reference evidence="2" key="1">
    <citation type="submission" date="2006-05" db="EMBL/GenBank/DDBJ databases">
        <title>Annotation of the draft genome assembly of Desulfuromonas acetoxidans DSM 684.</title>
        <authorList>
            <consortium name="US DOE Joint Genome Institute (JGI-ORNL)"/>
            <person name="Larimer F."/>
            <person name="Land M."/>
            <person name="Hauser L."/>
        </authorList>
    </citation>
    <scope>NUCLEOTIDE SEQUENCE [LARGE SCALE GENOMIC DNA]</scope>
    <source>
        <strain evidence="2">DSM 684</strain>
    </source>
</reference>
<reference evidence="2" key="2">
    <citation type="submission" date="2006-05" db="EMBL/GenBank/DDBJ databases">
        <title>Sequencing of the draft genome and assembly of Desulfuromonas acetoxidans DSM 684.</title>
        <authorList>
            <consortium name="US DOE Joint Genome Institute (JGI-PGF)"/>
            <person name="Copeland A."/>
            <person name="Lucas S."/>
            <person name="Lapidus A."/>
            <person name="Barry K."/>
            <person name="Detter J.C."/>
            <person name="Glavina del Rio T."/>
            <person name="Hammon N."/>
            <person name="Israni S."/>
            <person name="Dalin E."/>
            <person name="Tice H."/>
            <person name="Bruce D."/>
            <person name="Pitluck S."/>
            <person name="Richardson P."/>
        </authorList>
    </citation>
    <scope>NUCLEOTIDE SEQUENCE [LARGE SCALE GENOMIC DNA]</scope>
    <source>
        <strain evidence="2">DSM 684</strain>
    </source>
</reference>
<feature type="domain" description="Doubled CXXCH motif" evidence="1">
    <location>
        <begin position="318"/>
        <end position="360"/>
    </location>
</feature>
<dbReference type="Pfam" id="PF09699">
    <property type="entry name" value="Paired_CXXCH_1"/>
    <property type="match status" value="1"/>
</dbReference>
<keyword evidence="3" id="KW-1185">Reference proteome</keyword>
<comment type="caution">
    <text evidence="2">The sequence shown here is derived from an EMBL/GenBank/DDBJ whole genome shotgun (WGS) entry which is preliminary data.</text>
</comment>
<accession>Q1JXM7</accession>
<evidence type="ECO:0000313" key="2">
    <source>
        <dbReference type="EMBL" id="EAT14935.1"/>
    </source>
</evidence>